<dbReference type="EMBL" id="CAIIXF020000002">
    <property type="protein sequence ID" value="CAH1777496.1"/>
    <property type="molecule type" value="Genomic_DNA"/>
</dbReference>
<dbReference type="Pfam" id="PF00167">
    <property type="entry name" value="FGF"/>
    <property type="match status" value="1"/>
</dbReference>
<protein>
    <submittedName>
        <fullName evidence="3">Uncharacterized protein</fullName>
    </submittedName>
</protein>
<evidence type="ECO:0000256" key="1">
    <source>
        <dbReference type="ARBA" id="ARBA00007936"/>
    </source>
</evidence>
<dbReference type="CDD" id="cd00058">
    <property type="entry name" value="beta-trefoil_FGF"/>
    <property type="match status" value="1"/>
</dbReference>
<comment type="similarity">
    <text evidence="1">Belongs to the heparin-binding growth factors family.</text>
</comment>
<dbReference type="SUPFAM" id="SSF50353">
    <property type="entry name" value="Cytokine"/>
    <property type="match status" value="1"/>
</dbReference>
<reference evidence="3" key="1">
    <citation type="submission" date="2022-03" db="EMBL/GenBank/DDBJ databases">
        <authorList>
            <person name="Martin C."/>
        </authorList>
    </citation>
    <scope>NUCLEOTIDE SEQUENCE</scope>
</reference>
<name>A0A8J1THP4_OWEFU</name>
<organism evidence="3 4">
    <name type="scientific">Owenia fusiformis</name>
    <name type="common">Polychaete worm</name>
    <dbReference type="NCBI Taxonomy" id="6347"/>
    <lineage>
        <taxon>Eukaryota</taxon>
        <taxon>Metazoa</taxon>
        <taxon>Spiralia</taxon>
        <taxon>Lophotrochozoa</taxon>
        <taxon>Annelida</taxon>
        <taxon>Polychaeta</taxon>
        <taxon>Sedentaria</taxon>
        <taxon>Canalipalpata</taxon>
        <taxon>Sabellida</taxon>
        <taxon>Oweniida</taxon>
        <taxon>Oweniidae</taxon>
        <taxon>Owenia</taxon>
    </lineage>
</organism>
<dbReference type="InterPro" id="IPR056378">
    <property type="entry name" value="Let-756-like_FGF"/>
</dbReference>
<gene>
    <name evidence="3" type="ORF">OFUS_LOCUS4527</name>
</gene>
<sequence>MLAAITSGLDLNLATTGPTYMNTGPTAAAEMPPIKDTVTKDDNLGHFGFTNRFEQLINKNTKRHRRSDTAPYHGYLCSAHQGQILTIFQNGTVGGTPMKNPYSPYARIIFEHIVIPSMLLSTFVPTKPSNGAKIPSSNCNYTKLPLFQLKGEKSKFYVCMNHKGNLYSSRNPDDLSECRFMREYLRNRFVTFKSCKYPEDRSTDYLIALRRDGKTYSGSNHRLTNSTSVHNSAWFLESILKKNSEFDANPLINVFKNLKGTTPKPIEPTKKTIEPSKKDRKGCKEKIRHSRKCRKDKSRTKKCKHQKRMERKCKGRKKGKVRKNRERNHNKGKGNKKKNRKNRKNRRRQRRTSTTTATVTRS</sequence>
<evidence type="ECO:0000313" key="3">
    <source>
        <dbReference type="EMBL" id="CAH1777496.1"/>
    </source>
</evidence>
<feature type="compositionally biased region" description="Polar residues" evidence="2">
    <location>
        <begin position="352"/>
        <end position="362"/>
    </location>
</feature>
<evidence type="ECO:0000313" key="4">
    <source>
        <dbReference type="Proteomes" id="UP000749559"/>
    </source>
</evidence>
<keyword evidence="4" id="KW-1185">Reference proteome</keyword>
<dbReference type="InterPro" id="IPR008996">
    <property type="entry name" value="IL1/FGF"/>
</dbReference>
<feature type="compositionally biased region" description="Basic and acidic residues" evidence="2">
    <location>
        <begin position="267"/>
        <end position="285"/>
    </location>
</feature>
<dbReference type="AlphaFoldDB" id="A0A8J1THP4"/>
<dbReference type="InterPro" id="IPR002209">
    <property type="entry name" value="Fibroblast_GF_fam"/>
</dbReference>
<dbReference type="SMART" id="SM00442">
    <property type="entry name" value="FGF"/>
    <property type="match status" value="1"/>
</dbReference>
<dbReference type="GO" id="GO:0008083">
    <property type="term" value="F:growth factor activity"/>
    <property type="evidence" value="ECO:0007669"/>
    <property type="project" value="InterPro"/>
</dbReference>
<dbReference type="Proteomes" id="UP000749559">
    <property type="component" value="Unassembled WGS sequence"/>
</dbReference>
<comment type="caution">
    <text evidence="3">The sequence shown here is derived from an EMBL/GenBank/DDBJ whole genome shotgun (WGS) entry which is preliminary data.</text>
</comment>
<feature type="region of interest" description="Disordered" evidence="2">
    <location>
        <begin position="259"/>
        <end position="362"/>
    </location>
</feature>
<dbReference type="Gene3D" id="2.80.10.50">
    <property type="match status" value="1"/>
</dbReference>
<accession>A0A8J1THP4</accession>
<evidence type="ECO:0000256" key="2">
    <source>
        <dbReference type="SAM" id="MobiDB-lite"/>
    </source>
</evidence>
<dbReference type="PANTHER" id="PTHR11486">
    <property type="entry name" value="FIBROBLAST GROWTH FACTOR"/>
    <property type="match status" value="1"/>
</dbReference>
<proteinExistence type="inferred from homology"/>
<feature type="compositionally biased region" description="Basic residues" evidence="2">
    <location>
        <begin position="286"/>
        <end position="351"/>
    </location>
</feature>